<feature type="transmembrane region" description="Helical" evidence="1">
    <location>
        <begin position="20"/>
        <end position="39"/>
    </location>
</feature>
<dbReference type="Pfam" id="PF09913">
    <property type="entry name" value="DUF2142"/>
    <property type="match status" value="1"/>
</dbReference>
<dbReference type="Proteomes" id="UP000783037">
    <property type="component" value="Unassembled WGS sequence"/>
</dbReference>
<sequence>MMFEEIRNSFFDYKNLLFESKKYLLVYLIFITITGLSTISKKNILYPKLEIVTFILAAFLGIICILYYFKHNSEEELYKVAFVSILCFGMICALLVPICGVSDELEHLTRSEITSEGVIFPHWTGYDIGVDSLYNHTEHEKTSSVINEGAGYRTIGSMGFFESVYDEEVTVQATPYDKDKINYTPMIQNSAFEQNPFYGYLPQAIGILIAKFLDLNVIWILWLGRMCNLIFYASLVSLAIKKVPYLKIPLLSVACIPVAICQAASTSIDSMIFGLGILAIAYFIYLCHLEDDSIDIKEIGIFSIICLLLGLCKLPYLAFVFLLLFIPSNKLKKDKNMWLYILLCIFAVGIIGVIWSSFSTNTLAHSWRSKYNLINSTQQLSLLYNQPSFILEFLNKIFGEEAITMIFGFFNFYGSDKASYTDHYTLITTLIQIFLIFTLILYPTKAKFGLKTKIGALIVLLMVYVGTDFIQLLTWARVGRTNLGTSLRYFIPLIGLIPIILHTNKIKADKRIDNYSIVIIIGFMAALILAFATKYY</sequence>
<keyword evidence="1" id="KW-1133">Transmembrane helix</keyword>
<accession>A0A8T3V7V1</accession>
<feature type="transmembrane region" description="Helical" evidence="1">
    <location>
        <begin position="515"/>
        <end position="533"/>
    </location>
</feature>
<feature type="transmembrane region" description="Helical" evidence="1">
    <location>
        <begin position="486"/>
        <end position="503"/>
    </location>
</feature>
<evidence type="ECO:0000313" key="3">
    <source>
        <dbReference type="Proteomes" id="UP000783037"/>
    </source>
</evidence>
<proteinExistence type="predicted"/>
<dbReference type="EMBL" id="SUTK01000016">
    <property type="protein sequence ID" value="MBE6501716.1"/>
    <property type="molecule type" value="Genomic_DNA"/>
</dbReference>
<keyword evidence="1" id="KW-0812">Transmembrane</keyword>
<organism evidence="2 3">
    <name type="scientific">Methanobrevibacter thaueri</name>
    <dbReference type="NCBI Taxonomy" id="190975"/>
    <lineage>
        <taxon>Archaea</taxon>
        <taxon>Methanobacteriati</taxon>
        <taxon>Methanobacteriota</taxon>
        <taxon>Methanomada group</taxon>
        <taxon>Methanobacteria</taxon>
        <taxon>Methanobacteriales</taxon>
        <taxon>Methanobacteriaceae</taxon>
        <taxon>Methanobrevibacter</taxon>
    </lineage>
</organism>
<feature type="transmembrane region" description="Helical" evidence="1">
    <location>
        <begin position="338"/>
        <end position="358"/>
    </location>
</feature>
<name>A0A8T3V7V1_9EURY</name>
<dbReference type="AlphaFoldDB" id="A0A8T3V7V1"/>
<gene>
    <name evidence="2" type="ORF">E7Z79_04670</name>
</gene>
<feature type="transmembrane region" description="Helical" evidence="1">
    <location>
        <begin position="81"/>
        <end position="101"/>
    </location>
</feature>
<feature type="transmembrane region" description="Helical" evidence="1">
    <location>
        <begin position="454"/>
        <end position="474"/>
    </location>
</feature>
<protein>
    <submittedName>
        <fullName evidence="2">DUF2142 domain-containing protein</fullName>
    </submittedName>
</protein>
<comment type="caution">
    <text evidence="2">The sequence shown here is derived from an EMBL/GenBank/DDBJ whole genome shotgun (WGS) entry which is preliminary data.</text>
</comment>
<feature type="transmembrane region" description="Helical" evidence="1">
    <location>
        <begin position="423"/>
        <end position="442"/>
    </location>
</feature>
<feature type="transmembrane region" description="Helical" evidence="1">
    <location>
        <begin position="271"/>
        <end position="289"/>
    </location>
</feature>
<evidence type="ECO:0000256" key="1">
    <source>
        <dbReference type="SAM" id="Phobius"/>
    </source>
</evidence>
<keyword evidence="1" id="KW-0472">Membrane</keyword>
<feature type="transmembrane region" description="Helical" evidence="1">
    <location>
        <begin position="301"/>
        <end position="326"/>
    </location>
</feature>
<feature type="transmembrane region" description="Helical" evidence="1">
    <location>
        <begin position="51"/>
        <end position="69"/>
    </location>
</feature>
<dbReference type="InterPro" id="IPR018674">
    <property type="entry name" value="DUF2142_membrane"/>
</dbReference>
<evidence type="ECO:0000313" key="2">
    <source>
        <dbReference type="EMBL" id="MBE6501716.1"/>
    </source>
</evidence>
<feature type="transmembrane region" description="Helical" evidence="1">
    <location>
        <begin position="217"/>
        <end position="240"/>
    </location>
</feature>
<reference evidence="2" key="1">
    <citation type="submission" date="2019-04" db="EMBL/GenBank/DDBJ databases">
        <title>Evolution of Biomass-Degrading Anaerobic Consortia Revealed by Metagenomics.</title>
        <authorList>
            <person name="Peng X."/>
        </authorList>
    </citation>
    <scope>NUCLEOTIDE SEQUENCE</scope>
    <source>
        <strain evidence="2">SIG18</strain>
    </source>
</reference>